<dbReference type="GO" id="GO:0006633">
    <property type="term" value="P:fatty acid biosynthetic process"/>
    <property type="evidence" value="ECO:0007669"/>
    <property type="project" value="InterPro"/>
</dbReference>
<feature type="domain" description="Ketosynthase family 3 (KS3)" evidence="4">
    <location>
        <begin position="1"/>
        <end position="395"/>
    </location>
</feature>
<dbReference type="Gene3D" id="3.40.47.10">
    <property type="match status" value="1"/>
</dbReference>
<dbReference type="AlphaFoldDB" id="A0A1F6GMY0"/>
<dbReference type="GO" id="GO:0004315">
    <property type="term" value="F:3-oxoacyl-[acyl-carrier-protein] synthase activity"/>
    <property type="evidence" value="ECO:0007669"/>
    <property type="project" value="InterPro"/>
</dbReference>
<evidence type="ECO:0000256" key="3">
    <source>
        <dbReference type="RuleBase" id="RU003694"/>
    </source>
</evidence>
<dbReference type="InterPro" id="IPR014031">
    <property type="entry name" value="Ketoacyl_synth_C"/>
</dbReference>
<dbReference type="Pfam" id="PF02801">
    <property type="entry name" value="Ketoacyl-synt_C"/>
    <property type="match status" value="1"/>
</dbReference>
<proteinExistence type="inferred from homology"/>
<dbReference type="PANTHER" id="PTHR11712">
    <property type="entry name" value="POLYKETIDE SYNTHASE-RELATED"/>
    <property type="match status" value="1"/>
</dbReference>
<dbReference type="InterPro" id="IPR000794">
    <property type="entry name" value="Beta-ketoacyl_synthase"/>
</dbReference>
<sequence>MPEPLYLSKLGLVSPLGQDLDCVYRRLTEGEPGLVQSAPLLGKPPVPVGAVLGPLAPWPPQTEPRYRSRNNQLLLQAYRQLEDWVQGRLQALGPERVGVVIGTSTSGVLETEGALKAKVAQGEWPLEYDYRTQEIGNGPEFLQQLCGAQGPAYGVSTACTSSAKALGSAVGLIRAGLCDGVLVGGVDSLCGLTLNGFATLAALSAEPARPFEADRQGLNIGEGAALFWLGREPAPVELLAVGESSDAHHMSAPDPTGQGAVAAMRAALAQAGLSPQQIDYLNLHGTATPLNDAMEAKAVAEVFGFGPKLSSTKPLTGHLLGAAGAMEAAVLWLVLTLGGIAPKLPAQTLVGPPDPRLAPLNFAQPEDRLAPGRDLFLMSNNFAFGGSNCSVILGRRAGWN</sequence>
<dbReference type="InterPro" id="IPR014030">
    <property type="entry name" value="Ketoacyl_synth_N"/>
</dbReference>
<comment type="caution">
    <text evidence="5">The sequence shown here is derived from an EMBL/GenBank/DDBJ whole genome shotgun (WGS) entry which is preliminary data.</text>
</comment>
<evidence type="ECO:0000313" key="6">
    <source>
        <dbReference type="Proteomes" id="UP000177583"/>
    </source>
</evidence>
<dbReference type="SUPFAM" id="SSF53901">
    <property type="entry name" value="Thiolase-like"/>
    <property type="match status" value="1"/>
</dbReference>
<dbReference type="GO" id="GO:0005829">
    <property type="term" value="C:cytosol"/>
    <property type="evidence" value="ECO:0007669"/>
    <property type="project" value="TreeGrafter"/>
</dbReference>
<protein>
    <submittedName>
        <fullName evidence="5">Beta-ketoacyl-[acyl-carrier-protein] synthase II</fullName>
    </submittedName>
</protein>
<accession>A0A1F6GMY0</accession>
<evidence type="ECO:0000256" key="2">
    <source>
        <dbReference type="ARBA" id="ARBA00022679"/>
    </source>
</evidence>
<dbReference type="CDD" id="cd00834">
    <property type="entry name" value="KAS_I_II"/>
    <property type="match status" value="1"/>
</dbReference>
<name>A0A1F6GMY0_9PROT</name>
<dbReference type="EMBL" id="MFNF01000057">
    <property type="protein sequence ID" value="OGG99472.1"/>
    <property type="molecule type" value="Genomic_DNA"/>
</dbReference>
<dbReference type="PANTHER" id="PTHR11712:SF320">
    <property type="entry name" value="BETA-KETOACYL SYNTHASE"/>
    <property type="match status" value="1"/>
</dbReference>
<evidence type="ECO:0000313" key="5">
    <source>
        <dbReference type="EMBL" id="OGG99472.1"/>
    </source>
</evidence>
<dbReference type="PROSITE" id="PS52004">
    <property type="entry name" value="KS3_2"/>
    <property type="match status" value="1"/>
</dbReference>
<dbReference type="SMART" id="SM00825">
    <property type="entry name" value="PKS_KS"/>
    <property type="match status" value="1"/>
</dbReference>
<dbReference type="InterPro" id="IPR018201">
    <property type="entry name" value="Ketoacyl_synth_AS"/>
</dbReference>
<organism evidence="5 6">
    <name type="scientific">Candidatus Lambdaproteobacteria bacterium RIFOXYD2_FULL_56_26</name>
    <dbReference type="NCBI Taxonomy" id="1817773"/>
    <lineage>
        <taxon>Bacteria</taxon>
        <taxon>Pseudomonadati</taxon>
        <taxon>Pseudomonadota</taxon>
        <taxon>Candidatus Lambdaproteobacteria</taxon>
    </lineage>
</organism>
<gene>
    <name evidence="5" type="ORF">A2557_12825</name>
</gene>
<reference evidence="5 6" key="1">
    <citation type="journal article" date="2016" name="Nat. Commun.">
        <title>Thousands of microbial genomes shed light on interconnected biogeochemical processes in an aquifer system.</title>
        <authorList>
            <person name="Anantharaman K."/>
            <person name="Brown C.T."/>
            <person name="Hug L.A."/>
            <person name="Sharon I."/>
            <person name="Castelle C.J."/>
            <person name="Probst A.J."/>
            <person name="Thomas B.C."/>
            <person name="Singh A."/>
            <person name="Wilkins M.J."/>
            <person name="Karaoz U."/>
            <person name="Brodie E.L."/>
            <person name="Williams K.H."/>
            <person name="Hubbard S.S."/>
            <person name="Banfield J.F."/>
        </authorList>
    </citation>
    <scope>NUCLEOTIDE SEQUENCE [LARGE SCALE GENOMIC DNA]</scope>
</reference>
<keyword evidence="2 3" id="KW-0808">Transferase</keyword>
<dbReference type="PROSITE" id="PS00606">
    <property type="entry name" value="KS3_1"/>
    <property type="match status" value="1"/>
</dbReference>
<evidence type="ECO:0000259" key="4">
    <source>
        <dbReference type="PROSITE" id="PS52004"/>
    </source>
</evidence>
<dbReference type="NCBIfam" id="NF006618">
    <property type="entry name" value="PRK09185.1"/>
    <property type="match status" value="1"/>
</dbReference>
<dbReference type="Pfam" id="PF00109">
    <property type="entry name" value="ketoacyl-synt"/>
    <property type="match status" value="1"/>
</dbReference>
<dbReference type="InterPro" id="IPR016039">
    <property type="entry name" value="Thiolase-like"/>
</dbReference>
<comment type="similarity">
    <text evidence="1 3">Belongs to the thiolase-like superfamily. Beta-ketoacyl-ACP synthases family.</text>
</comment>
<dbReference type="InterPro" id="IPR020841">
    <property type="entry name" value="PKS_Beta-ketoAc_synthase_dom"/>
</dbReference>
<dbReference type="Proteomes" id="UP000177583">
    <property type="component" value="Unassembled WGS sequence"/>
</dbReference>
<evidence type="ECO:0000256" key="1">
    <source>
        <dbReference type="ARBA" id="ARBA00008467"/>
    </source>
</evidence>